<keyword evidence="6" id="KW-0472">Membrane</keyword>
<dbReference type="InterPro" id="IPR000719">
    <property type="entry name" value="Prot_kinase_dom"/>
</dbReference>
<keyword evidence="1" id="KW-0808">Transferase</keyword>
<feature type="domain" description="Protein kinase" evidence="7">
    <location>
        <begin position="15"/>
        <end position="279"/>
    </location>
</feature>
<organism evidence="8 9">
    <name type="scientific">Persicimonas caeni</name>
    <dbReference type="NCBI Taxonomy" id="2292766"/>
    <lineage>
        <taxon>Bacteria</taxon>
        <taxon>Deltaproteobacteria</taxon>
        <taxon>Bradymonadales</taxon>
        <taxon>Bradymonadaceae</taxon>
        <taxon>Persicimonas</taxon>
    </lineage>
</organism>
<sequence>MSRMPEVGEVVDDVFRIESELDHGNFGAVYRAHDLLEDRTLALKVLKPGPHDEDELRQRFEREARLIYSLRHPHVLRVFYYGETLSGLPYMAMEFLEGTDLKTLLRHHGALNPRLVRRISLETLSALEAAHELGIVHRDLKPANIFLVNDGGKGHVKVLDFGFAKALEDDQSEELTAAKTLVGTPAYMSPELVHKKNVGPQADLYAMGLIIAEMLTGEKLVQIESVYDTILFQASDKPLKLPAEVNESIFADIIERAVEKDVTKRYQTATDMVLDLETLDLGEGRRSSKPGNPRVPNEFGQADEDASTTPHSLGMPSMREIDQALANDGGQPNGNAQSRGGGRRSIDPFADFPAYEESGPVGGLGTTKERPSYDLDPAGDDMATTNRRSGYDVAPIEDSSPRVEPRNTGSFAPPIDEQPTQEFNRDDHAAMLGGSGPQPANIRATDEIDLASERPSPAAEAKSSSVVKEILLGVVIGGLILGVFLYFLSTQ</sequence>
<keyword evidence="8" id="KW-0723">Serine/threonine-protein kinase</keyword>
<evidence type="ECO:0000259" key="7">
    <source>
        <dbReference type="PROSITE" id="PS50011"/>
    </source>
</evidence>
<dbReference type="InterPro" id="IPR011009">
    <property type="entry name" value="Kinase-like_dom_sf"/>
</dbReference>
<evidence type="ECO:0000256" key="1">
    <source>
        <dbReference type="ARBA" id="ARBA00022679"/>
    </source>
</evidence>
<accession>A0A4Y6PV44</accession>
<keyword evidence="6" id="KW-1133">Transmembrane helix</keyword>
<name>A0A4Y6PV44_PERCE</name>
<keyword evidence="4" id="KW-0067">ATP-binding</keyword>
<dbReference type="AlphaFoldDB" id="A0A4Y6PV44"/>
<gene>
    <name evidence="8" type="ORF">FIV42_14295</name>
</gene>
<dbReference type="GO" id="GO:0005524">
    <property type="term" value="F:ATP binding"/>
    <property type="evidence" value="ECO:0007669"/>
    <property type="project" value="UniProtKB-KW"/>
</dbReference>
<dbReference type="PANTHER" id="PTHR43289:SF6">
    <property type="entry name" value="SERINE_THREONINE-PROTEIN KINASE NEKL-3"/>
    <property type="match status" value="1"/>
</dbReference>
<evidence type="ECO:0000256" key="3">
    <source>
        <dbReference type="ARBA" id="ARBA00022777"/>
    </source>
</evidence>
<evidence type="ECO:0000256" key="2">
    <source>
        <dbReference type="ARBA" id="ARBA00022741"/>
    </source>
</evidence>
<keyword evidence="2" id="KW-0547">Nucleotide-binding</keyword>
<dbReference type="PROSITE" id="PS00108">
    <property type="entry name" value="PROTEIN_KINASE_ST"/>
    <property type="match status" value="1"/>
</dbReference>
<dbReference type="Pfam" id="PF00069">
    <property type="entry name" value="Pkinase"/>
    <property type="match status" value="1"/>
</dbReference>
<proteinExistence type="predicted"/>
<dbReference type="PROSITE" id="PS50011">
    <property type="entry name" value="PROTEIN_KINASE_DOM"/>
    <property type="match status" value="1"/>
</dbReference>
<keyword evidence="3 8" id="KW-0418">Kinase</keyword>
<dbReference type="Gene3D" id="1.10.510.10">
    <property type="entry name" value="Transferase(Phosphotransferase) domain 1"/>
    <property type="match status" value="1"/>
</dbReference>
<keyword evidence="6" id="KW-0812">Transmembrane</keyword>
<dbReference type="RefSeq" id="WP_141198347.1">
    <property type="nucleotide sequence ID" value="NZ_CP041186.1"/>
</dbReference>
<dbReference type="CDD" id="cd14014">
    <property type="entry name" value="STKc_PknB_like"/>
    <property type="match status" value="1"/>
</dbReference>
<keyword evidence="9" id="KW-1185">Reference proteome</keyword>
<dbReference type="EMBL" id="CP041186">
    <property type="protein sequence ID" value="QDG51867.1"/>
    <property type="molecule type" value="Genomic_DNA"/>
</dbReference>
<dbReference type="SMART" id="SM00220">
    <property type="entry name" value="S_TKc"/>
    <property type="match status" value="1"/>
</dbReference>
<protein>
    <submittedName>
        <fullName evidence="8">Serine/threonine protein kinase</fullName>
    </submittedName>
</protein>
<dbReference type="Proteomes" id="UP000315995">
    <property type="component" value="Chromosome"/>
</dbReference>
<evidence type="ECO:0000256" key="5">
    <source>
        <dbReference type="SAM" id="MobiDB-lite"/>
    </source>
</evidence>
<dbReference type="Gene3D" id="3.30.200.20">
    <property type="entry name" value="Phosphorylase Kinase, domain 1"/>
    <property type="match status" value="1"/>
</dbReference>
<evidence type="ECO:0000256" key="4">
    <source>
        <dbReference type="ARBA" id="ARBA00022840"/>
    </source>
</evidence>
<dbReference type="SUPFAM" id="SSF56112">
    <property type="entry name" value="Protein kinase-like (PK-like)"/>
    <property type="match status" value="1"/>
</dbReference>
<dbReference type="PANTHER" id="PTHR43289">
    <property type="entry name" value="MITOGEN-ACTIVATED PROTEIN KINASE KINASE KINASE 20-RELATED"/>
    <property type="match status" value="1"/>
</dbReference>
<reference evidence="8 9" key="1">
    <citation type="submission" date="2019-06" db="EMBL/GenBank/DDBJ databases">
        <title>Persicimonas caeni gen. nov., sp. nov., a predatory bacterium isolated from solar saltern.</title>
        <authorList>
            <person name="Wang S."/>
        </authorList>
    </citation>
    <scope>NUCLEOTIDE SEQUENCE [LARGE SCALE GENOMIC DNA]</scope>
    <source>
        <strain evidence="8 9">YN101</strain>
    </source>
</reference>
<feature type="transmembrane region" description="Helical" evidence="6">
    <location>
        <begin position="470"/>
        <end position="488"/>
    </location>
</feature>
<evidence type="ECO:0000313" key="9">
    <source>
        <dbReference type="Proteomes" id="UP000315995"/>
    </source>
</evidence>
<accession>A0A5B8Y796</accession>
<evidence type="ECO:0000313" key="8">
    <source>
        <dbReference type="EMBL" id="QDG51867.1"/>
    </source>
</evidence>
<evidence type="ECO:0000256" key="6">
    <source>
        <dbReference type="SAM" id="Phobius"/>
    </source>
</evidence>
<dbReference type="OrthoDB" id="9801841at2"/>
<dbReference type="InterPro" id="IPR008271">
    <property type="entry name" value="Ser/Thr_kinase_AS"/>
</dbReference>
<feature type="region of interest" description="Disordered" evidence="5">
    <location>
        <begin position="281"/>
        <end position="421"/>
    </location>
</feature>
<dbReference type="GO" id="GO:0004674">
    <property type="term" value="F:protein serine/threonine kinase activity"/>
    <property type="evidence" value="ECO:0007669"/>
    <property type="project" value="UniProtKB-KW"/>
</dbReference>